<accession>A0AA42QDE5</accession>
<dbReference type="InterPro" id="IPR001387">
    <property type="entry name" value="Cro/C1-type_HTH"/>
</dbReference>
<evidence type="ECO:0000313" key="3">
    <source>
        <dbReference type="EMBL" id="MDH1341530.1"/>
    </source>
</evidence>
<evidence type="ECO:0000256" key="1">
    <source>
        <dbReference type="SAM" id="Coils"/>
    </source>
</evidence>
<keyword evidence="1" id="KW-0175">Coiled coil</keyword>
<evidence type="ECO:0000259" key="2">
    <source>
        <dbReference type="PROSITE" id="PS50943"/>
    </source>
</evidence>
<sequence length="138" mass="15190">MQNLSVVSVLERLALVLETKTGNQLAERLGVSPQTISSWKSRESVPYAQCVDVAGEKGVSLDWLLTGEGPMHRGEAGQVERGAAESPREQALLALWRELDEDAQREIQRAAEEKKRLNTLEQRVSELEAVVAAGKRLA</sequence>
<gene>
    <name evidence="3" type="ORF">N5J11_20540</name>
</gene>
<feature type="domain" description="HTH cro/C1-type" evidence="2">
    <location>
        <begin position="24"/>
        <end position="64"/>
    </location>
</feature>
<dbReference type="GO" id="GO:0045892">
    <property type="term" value="P:negative regulation of DNA-templated transcription"/>
    <property type="evidence" value="ECO:0007669"/>
    <property type="project" value="InterPro"/>
</dbReference>
<dbReference type="CDD" id="cd00093">
    <property type="entry name" value="HTH_XRE"/>
    <property type="match status" value="1"/>
</dbReference>
<dbReference type="GO" id="GO:0003677">
    <property type="term" value="F:DNA binding"/>
    <property type="evidence" value="ECO:0007669"/>
    <property type="project" value="InterPro"/>
</dbReference>
<dbReference type="Proteomes" id="UP001161697">
    <property type="component" value="Unassembled WGS sequence"/>
</dbReference>
<dbReference type="Gene3D" id="1.10.260.40">
    <property type="entry name" value="lambda repressor-like DNA-binding domains"/>
    <property type="match status" value="1"/>
</dbReference>
<evidence type="ECO:0000313" key="4">
    <source>
        <dbReference type="Proteomes" id="UP001161697"/>
    </source>
</evidence>
<protein>
    <submittedName>
        <fullName evidence="3">Helix-turn-helix domain-containing protein</fullName>
    </submittedName>
</protein>
<dbReference type="InterPro" id="IPR010982">
    <property type="entry name" value="Lambda_DNA-bd_dom_sf"/>
</dbReference>
<dbReference type="SMART" id="SM00530">
    <property type="entry name" value="HTH_XRE"/>
    <property type="match status" value="1"/>
</dbReference>
<dbReference type="PROSITE" id="PS50943">
    <property type="entry name" value="HTH_CROC1"/>
    <property type="match status" value="1"/>
</dbReference>
<dbReference type="Pfam" id="PF07022">
    <property type="entry name" value="Phage_CI_repr"/>
    <property type="match status" value="1"/>
</dbReference>
<dbReference type="InterPro" id="IPR010744">
    <property type="entry name" value="Phage_CI_N"/>
</dbReference>
<proteinExistence type="predicted"/>
<organism evidence="3 4">
    <name type="scientific">Ectopseudomonas oleovorans</name>
    <name type="common">Pseudomonas oleovorans</name>
    <dbReference type="NCBI Taxonomy" id="301"/>
    <lineage>
        <taxon>Bacteria</taxon>
        <taxon>Pseudomonadati</taxon>
        <taxon>Pseudomonadota</taxon>
        <taxon>Gammaproteobacteria</taxon>
        <taxon>Pseudomonadales</taxon>
        <taxon>Pseudomonadaceae</taxon>
        <taxon>Ectopseudomonas</taxon>
    </lineage>
</organism>
<dbReference type="SUPFAM" id="SSF47413">
    <property type="entry name" value="lambda repressor-like DNA-binding domains"/>
    <property type="match status" value="1"/>
</dbReference>
<dbReference type="EMBL" id="JAOCJE010000001">
    <property type="protein sequence ID" value="MDH1341530.1"/>
    <property type="molecule type" value="Genomic_DNA"/>
</dbReference>
<feature type="coiled-coil region" evidence="1">
    <location>
        <begin position="93"/>
        <end position="137"/>
    </location>
</feature>
<name>A0AA42QDE5_ECTOL</name>
<reference evidence="3" key="1">
    <citation type="submission" date="2022-09" db="EMBL/GenBank/DDBJ databases">
        <title>Intensive care unit water sources are persistently colonized with multi-drug resistant bacteria and are the site of extensive horizontal gene transfer of antibiotic resistance genes.</title>
        <authorList>
            <person name="Diorio-Toth L."/>
        </authorList>
    </citation>
    <scope>NUCLEOTIDE SEQUENCE</scope>
    <source>
        <strain evidence="3">GD03704</strain>
    </source>
</reference>
<comment type="caution">
    <text evidence="3">The sequence shown here is derived from an EMBL/GenBank/DDBJ whole genome shotgun (WGS) entry which is preliminary data.</text>
</comment>
<dbReference type="RefSeq" id="WP_279850685.1">
    <property type="nucleotide sequence ID" value="NZ_JAOCJD010000019.1"/>
</dbReference>
<dbReference type="AlphaFoldDB" id="A0AA42QDE5"/>